<dbReference type="InterPro" id="IPR006059">
    <property type="entry name" value="SBP"/>
</dbReference>
<comment type="similarity">
    <text evidence="2">Belongs to the bacterial solute-binding protein 1 family.</text>
</comment>
<keyword evidence="3" id="KW-0813">Transport</keyword>
<dbReference type="GO" id="GO:0042597">
    <property type="term" value="C:periplasmic space"/>
    <property type="evidence" value="ECO:0007669"/>
    <property type="project" value="UniProtKB-SubCell"/>
</dbReference>
<evidence type="ECO:0000313" key="6">
    <source>
        <dbReference type="Proteomes" id="UP000055136"/>
    </source>
</evidence>
<organism evidence="5 6">
    <name type="scientific">Candidatus Tenderia electrophaga</name>
    <dbReference type="NCBI Taxonomy" id="1748243"/>
    <lineage>
        <taxon>Bacteria</taxon>
        <taxon>Pseudomonadati</taxon>
        <taxon>Pseudomonadota</taxon>
        <taxon>Gammaproteobacteria</taxon>
        <taxon>Candidatus Tenderiales</taxon>
        <taxon>Candidatus Tenderiaceae</taxon>
        <taxon>Candidatus Tenderia</taxon>
    </lineage>
</organism>
<dbReference type="EMBL" id="CP013099">
    <property type="protein sequence ID" value="ALP54867.1"/>
    <property type="molecule type" value="Genomic_DNA"/>
</dbReference>
<dbReference type="KEGG" id="tee:Tel_12705"/>
<comment type="subcellular location">
    <subcellularLocation>
        <location evidence="1">Periplasm</location>
    </subcellularLocation>
</comment>
<accession>A0A0S2TI85</accession>
<dbReference type="CDD" id="cd14750">
    <property type="entry name" value="PBP2_TMBP"/>
    <property type="match status" value="1"/>
</dbReference>
<keyword evidence="4" id="KW-0732">Signal</keyword>
<name>A0A0S2TI85_9GAMM</name>
<evidence type="ECO:0000256" key="4">
    <source>
        <dbReference type="ARBA" id="ARBA00022729"/>
    </source>
</evidence>
<evidence type="ECO:0000256" key="3">
    <source>
        <dbReference type="ARBA" id="ARBA00022448"/>
    </source>
</evidence>
<dbReference type="Proteomes" id="UP000055136">
    <property type="component" value="Chromosome"/>
</dbReference>
<dbReference type="SUPFAM" id="SSF53850">
    <property type="entry name" value="Periplasmic binding protein-like II"/>
    <property type="match status" value="1"/>
</dbReference>
<evidence type="ECO:0000256" key="2">
    <source>
        <dbReference type="ARBA" id="ARBA00008520"/>
    </source>
</evidence>
<dbReference type="AlphaFoldDB" id="A0A0S2TI85"/>
<dbReference type="Pfam" id="PF01547">
    <property type="entry name" value="SBP_bac_1"/>
    <property type="match status" value="1"/>
</dbReference>
<dbReference type="PANTHER" id="PTHR43649">
    <property type="entry name" value="ARABINOSE-BINDING PROTEIN-RELATED"/>
    <property type="match status" value="1"/>
</dbReference>
<dbReference type="InterPro" id="IPR050490">
    <property type="entry name" value="Bact_solute-bd_prot1"/>
</dbReference>
<dbReference type="Gene3D" id="3.40.190.10">
    <property type="entry name" value="Periplasmic binding protein-like II"/>
    <property type="match status" value="2"/>
</dbReference>
<evidence type="ECO:0000313" key="5">
    <source>
        <dbReference type="EMBL" id="ALP54867.1"/>
    </source>
</evidence>
<proteinExistence type="inferred from homology"/>
<gene>
    <name evidence="5" type="ORF">Tel_12705</name>
</gene>
<dbReference type="STRING" id="1748243.Tel_12705"/>
<sequence length="431" mass="46641">MRGLMRASSRSQGNSMRTVRQTIGQLILAAVVMAAPACSEQDADTPRLRWYVFDEPSGAFQQAARECGAAAEGRYVIELVPLPTDANQQREQLVRRLAAGDADIDIIGMDVIWTAEFAEAGWILPWQDEAARAARLGRFASAVESASYEQQLWAAPLTTNTQLLWYRSDRVAAPPASWDEMIQMAERIGAKGTIQAQGARYEGLTVFFVSLLASAGGSVLGPEGETVALETAPTRRALEIMHRLANSPAAAASLATAREDQARLGFEAGDSSFIINYTFVWPSARANAPSVAEHMAWARWPAVIEGRLSRVTIGGINLGIGAHSRHPELAFAAAACLTSTANQRLAATLGGLPPTSVALYEDADVRRTFPFADLLRQTLRDAVQRPKTPLYADVSLAISHTLHPMRDIDPERDVGRLRAAVGRALRSEGLL</sequence>
<reference evidence="5" key="1">
    <citation type="submission" date="2015-10" db="EMBL/GenBank/DDBJ databases">
        <title>Description of Candidatus Tenderia electrophaga gen. nov, sp. nov., an Uncultivated Electroautotroph from a Biocathode Enrichment.</title>
        <authorList>
            <person name="Eddie B.J."/>
            <person name="Malanoski A.P."/>
            <person name="Wang Z."/>
            <person name="Hall R.J."/>
            <person name="Oh S.D."/>
            <person name="Heiner C."/>
            <person name="Lin B."/>
            <person name="Strycharz-Glaven S.M."/>
        </authorList>
    </citation>
    <scope>NUCLEOTIDE SEQUENCE [LARGE SCALE GENOMIC DNA]</scope>
    <source>
        <strain evidence="5">NRL1</strain>
    </source>
</reference>
<evidence type="ECO:0000256" key="1">
    <source>
        <dbReference type="ARBA" id="ARBA00004418"/>
    </source>
</evidence>
<protein>
    <submittedName>
        <fullName evidence="5">ABC transporter substrate-binding protein</fullName>
    </submittedName>
</protein>
<keyword evidence="6" id="KW-1185">Reference proteome</keyword>
<dbReference type="PANTHER" id="PTHR43649:SF34">
    <property type="entry name" value="ABC TRANSPORTER PERIPLASMIC-BINDING PROTEIN YCJN-RELATED"/>
    <property type="match status" value="1"/>
</dbReference>